<comment type="caution">
    <text evidence="1">The sequence shown here is derived from an EMBL/GenBank/DDBJ whole genome shotgun (WGS) entry which is preliminary data.</text>
</comment>
<gene>
    <name evidence="1" type="ORF">WICMUC_005675</name>
</gene>
<dbReference type="Proteomes" id="UP000769528">
    <property type="component" value="Unassembled WGS sequence"/>
</dbReference>
<proteinExistence type="predicted"/>
<organism evidence="1 2">
    <name type="scientific">Wickerhamomyces mucosus</name>
    <dbReference type="NCBI Taxonomy" id="1378264"/>
    <lineage>
        <taxon>Eukaryota</taxon>
        <taxon>Fungi</taxon>
        <taxon>Dikarya</taxon>
        <taxon>Ascomycota</taxon>
        <taxon>Saccharomycotina</taxon>
        <taxon>Saccharomycetes</taxon>
        <taxon>Phaffomycetales</taxon>
        <taxon>Wickerhamomycetaceae</taxon>
        <taxon>Wickerhamomyces</taxon>
    </lineage>
</organism>
<dbReference type="AlphaFoldDB" id="A0A9P8P6V7"/>
<reference evidence="1" key="1">
    <citation type="journal article" date="2021" name="Open Biol.">
        <title>Shared evolutionary footprints suggest mitochondrial oxidative damage underlies multiple complex I losses in fungi.</title>
        <authorList>
            <person name="Schikora-Tamarit M.A."/>
            <person name="Marcet-Houben M."/>
            <person name="Nosek J."/>
            <person name="Gabaldon T."/>
        </authorList>
    </citation>
    <scope>NUCLEOTIDE SEQUENCE</scope>
    <source>
        <strain evidence="1">CBS6341</strain>
    </source>
</reference>
<name>A0A9P8P6V7_9ASCO</name>
<protein>
    <submittedName>
        <fullName evidence="1">Uncharacterized protein</fullName>
    </submittedName>
</protein>
<evidence type="ECO:0000313" key="1">
    <source>
        <dbReference type="EMBL" id="KAH3666407.1"/>
    </source>
</evidence>
<dbReference type="EMBL" id="JAEUBF010001445">
    <property type="protein sequence ID" value="KAH3666407.1"/>
    <property type="molecule type" value="Genomic_DNA"/>
</dbReference>
<evidence type="ECO:0000313" key="2">
    <source>
        <dbReference type="Proteomes" id="UP000769528"/>
    </source>
</evidence>
<accession>A0A9P8P6V7</accession>
<reference evidence="1" key="2">
    <citation type="submission" date="2021-01" db="EMBL/GenBank/DDBJ databases">
        <authorList>
            <person name="Schikora-Tamarit M.A."/>
        </authorList>
    </citation>
    <scope>NUCLEOTIDE SEQUENCE</scope>
    <source>
        <strain evidence="1">CBS6341</strain>
    </source>
</reference>
<sequence>MFNSYTLCQVIKKSNTLFKHHFPIVKYQPTFIFNSSKFTSFNRAVSKNYKTNHDFKDIDKKSIEFPQFEPDNKLMIPNIHYNEFLGTDYKISTLLAQEFYNRLRSLNFKSDDEQLNYLIKIFFAAPFISQILDNYQQRISVDIVNQIIGPKIFADLKRIKIDELDKLNNRNILEIISDNISILQNKLIKDIDLDTKKYLIEILMFYWFNYSPPSRKNKSGNELEIMTKIIKPIVAIMRIALGIDLSAMTHHYKRVEQADLGIYPDIEVSCGDRILLLVEVKNDLPKFDNVKELENSTFIIQLVTQLFTSKCATGILTDGFDFWITILCPKNNENDESEPRLSLMKIEYDTPFTTIFFCIVSILLETYNKPVSSFSNLEHLMPRYSTKEDKEKAMTKLVELMVEKSKDKVIEIDLDGYDFEEKVVGYGIENVQIIRFDFETFKKLFKISNSQLGYQTIDLHVYDYVRLYTEDWLSDFNNDPLKDCQQIYSEYLYERAKTLQGENFGDKSTMIKFDNDNNEDGSYTKVLIKKKGIYFLYGYVIAYGSMPFESIKNLKSKEMILKDVKSTLESLSKSGVSIGGYMDTESVGNRLQLNNNGDISFSDLTSGATDLSSIDWDKVIDDH</sequence>
<keyword evidence="2" id="KW-1185">Reference proteome</keyword>